<feature type="compositionally biased region" description="Low complexity" evidence="13">
    <location>
        <begin position="1"/>
        <end position="19"/>
    </location>
</feature>
<dbReference type="PRINTS" id="PR01039">
    <property type="entry name" value="TRNASYNTHTRP"/>
</dbReference>
<dbReference type="GO" id="GO:0006436">
    <property type="term" value="P:tryptophanyl-tRNA aminoacylation"/>
    <property type="evidence" value="ECO:0007669"/>
    <property type="project" value="InterPro"/>
</dbReference>
<dbReference type="SUPFAM" id="SSF52374">
    <property type="entry name" value="Nucleotidylyl transferase"/>
    <property type="match status" value="1"/>
</dbReference>
<dbReference type="GO" id="GO:0009791">
    <property type="term" value="P:post-embryonic development"/>
    <property type="evidence" value="ECO:0007669"/>
    <property type="project" value="UniProtKB-ARBA"/>
</dbReference>
<dbReference type="Pfam" id="PF00579">
    <property type="entry name" value="tRNA-synt_1b"/>
    <property type="match status" value="1"/>
</dbReference>
<accession>A0A830HYJ3</accession>
<dbReference type="CDD" id="cd00806">
    <property type="entry name" value="TrpRS_core"/>
    <property type="match status" value="1"/>
</dbReference>
<keyword evidence="8 12" id="KW-0067">ATP-binding</keyword>
<evidence type="ECO:0000256" key="6">
    <source>
        <dbReference type="ARBA" id="ARBA00022598"/>
    </source>
</evidence>
<dbReference type="PANTHER" id="PTHR10055">
    <property type="entry name" value="TRYPTOPHANYL-TRNA SYNTHETASE"/>
    <property type="match status" value="1"/>
</dbReference>
<dbReference type="FunFam" id="1.10.240.10:FF:000003">
    <property type="entry name" value="Tryptophan--tRNA ligase, cytoplasmic"/>
    <property type="match status" value="1"/>
</dbReference>
<dbReference type="Gene3D" id="3.40.50.620">
    <property type="entry name" value="HUPs"/>
    <property type="match status" value="1"/>
</dbReference>
<reference evidence="14" key="1">
    <citation type="submission" date="2020-10" db="EMBL/GenBank/DDBJ databases">
        <title>Unveiling of a novel bifunctional photoreceptor, Dualchrome1, isolated from a cosmopolitan green alga.</title>
        <authorList>
            <person name="Suzuki S."/>
            <person name="Kawachi M."/>
        </authorList>
    </citation>
    <scope>NUCLEOTIDE SEQUENCE</scope>
    <source>
        <strain evidence="14">NIES 2893</strain>
    </source>
</reference>
<keyword evidence="15" id="KW-1185">Reference proteome</keyword>
<evidence type="ECO:0000256" key="5">
    <source>
        <dbReference type="ARBA" id="ARBA00022490"/>
    </source>
</evidence>
<comment type="subcellular location">
    <subcellularLocation>
        <location evidence="1">Cytoplasm</location>
    </subcellularLocation>
</comment>
<keyword evidence="10 12" id="KW-0030">Aminoacyl-tRNA synthetase</keyword>
<evidence type="ECO:0000256" key="1">
    <source>
        <dbReference type="ARBA" id="ARBA00004496"/>
    </source>
</evidence>
<evidence type="ECO:0000256" key="8">
    <source>
        <dbReference type="ARBA" id="ARBA00022840"/>
    </source>
</evidence>
<keyword evidence="7 12" id="KW-0547">Nucleotide-binding</keyword>
<gene>
    <name evidence="14" type="ORF">PPROV_000923200</name>
</gene>
<dbReference type="InterPro" id="IPR001412">
    <property type="entry name" value="aa-tRNA-synth_I_CS"/>
</dbReference>
<dbReference type="NCBIfam" id="TIGR00233">
    <property type="entry name" value="trpS"/>
    <property type="match status" value="1"/>
</dbReference>
<keyword evidence="6 12" id="KW-0436">Ligase</keyword>
<dbReference type="EC" id="6.1.1.2" evidence="3"/>
<evidence type="ECO:0000256" key="10">
    <source>
        <dbReference type="ARBA" id="ARBA00023146"/>
    </source>
</evidence>
<dbReference type="FunFam" id="3.40.50.620:FF:000033">
    <property type="entry name" value="tryptophan--tRNA ligase, cytoplasmic"/>
    <property type="match status" value="1"/>
</dbReference>
<sequence>MSGAASDMETSQSSLESSEQVITPWEVSGSEEAGIDYDKLVNQWGCQRITPDLVAKLEAVTATRAHTLIRRGIFFAHRDLDVILDSYQRGEKFFLYTGRGPSSGSLHLGHLIPFLITKYLQDAFDVPLVVQMTDDEKIYMKGLGVDEARTLCHENAKDIIAVGFDVKKTFIFSDLDYLGGDFYRNIVRMGQLVNLNQAQSTFGFAGETKLGMVGFPPVQACPSFSSSFPHIKSWHSARDGFKPDAASKKTNDKGEKSASGVRCLIPCAIDQDPYFRMTRECAPRMGYHKPALIEASFFPALQGAKGKMSASDETSAIFLTDTPKQIKDKINKYAFSGGQQTVEEHRRLGANIDIDVSYQWLKFFLDDDDELARIGEEYARGRMLTGEIKAKLIDVLTDLVVSFQRRRAMVTDDMVYAYMAVRNM</sequence>
<feature type="region of interest" description="Disordered" evidence="13">
    <location>
        <begin position="1"/>
        <end position="22"/>
    </location>
</feature>
<evidence type="ECO:0000256" key="7">
    <source>
        <dbReference type="ARBA" id="ARBA00022741"/>
    </source>
</evidence>
<evidence type="ECO:0000256" key="11">
    <source>
        <dbReference type="ARBA" id="ARBA00030268"/>
    </source>
</evidence>
<name>A0A830HYJ3_9CHLO</name>
<evidence type="ECO:0000256" key="13">
    <source>
        <dbReference type="SAM" id="MobiDB-lite"/>
    </source>
</evidence>
<protein>
    <recommendedName>
        <fullName evidence="4">Tryptophan--tRNA ligase, cytoplasmic</fullName>
        <ecNumber evidence="3">6.1.1.2</ecNumber>
    </recommendedName>
    <alternativeName>
        <fullName evidence="11">Tryptophanyl-tRNA synthetase</fullName>
    </alternativeName>
</protein>
<dbReference type="OrthoDB" id="10261385at2759"/>
<dbReference type="GO" id="GO:0048608">
    <property type="term" value="P:reproductive structure development"/>
    <property type="evidence" value="ECO:0007669"/>
    <property type="project" value="UniProtKB-ARBA"/>
</dbReference>
<keyword evidence="5" id="KW-0963">Cytoplasm</keyword>
<keyword evidence="9 12" id="KW-0648">Protein biosynthesis</keyword>
<dbReference type="AlphaFoldDB" id="A0A830HYJ3"/>
<dbReference type="Gene3D" id="1.10.240.10">
    <property type="entry name" value="Tyrosyl-Transfer RNA Synthetase"/>
    <property type="match status" value="1"/>
</dbReference>
<dbReference type="Proteomes" id="UP000660262">
    <property type="component" value="Unassembled WGS sequence"/>
</dbReference>
<dbReference type="InterPro" id="IPR014729">
    <property type="entry name" value="Rossmann-like_a/b/a_fold"/>
</dbReference>
<organism evidence="14 15">
    <name type="scientific">Pycnococcus provasolii</name>
    <dbReference type="NCBI Taxonomy" id="41880"/>
    <lineage>
        <taxon>Eukaryota</taxon>
        <taxon>Viridiplantae</taxon>
        <taxon>Chlorophyta</taxon>
        <taxon>Pseudoscourfieldiophyceae</taxon>
        <taxon>Pseudoscourfieldiales</taxon>
        <taxon>Pycnococcaceae</taxon>
        <taxon>Pycnococcus</taxon>
    </lineage>
</organism>
<dbReference type="InterPro" id="IPR002306">
    <property type="entry name" value="Trp-tRNA-ligase"/>
</dbReference>
<proteinExistence type="inferred from homology"/>
<evidence type="ECO:0000256" key="3">
    <source>
        <dbReference type="ARBA" id="ARBA00013161"/>
    </source>
</evidence>
<evidence type="ECO:0000256" key="4">
    <source>
        <dbReference type="ARBA" id="ARBA00013782"/>
    </source>
</evidence>
<dbReference type="GO" id="GO:0004830">
    <property type="term" value="F:tryptophan-tRNA ligase activity"/>
    <property type="evidence" value="ECO:0007669"/>
    <property type="project" value="UniProtKB-EC"/>
</dbReference>
<evidence type="ECO:0000313" key="15">
    <source>
        <dbReference type="Proteomes" id="UP000660262"/>
    </source>
</evidence>
<evidence type="ECO:0000256" key="9">
    <source>
        <dbReference type="ARBA" id="ARBA00022917"/>
    </source>
</evidence>
<dbReference type="InterPro" id="IPR002305">
    <property type="entry name" value="aa-tRNA-synth_Ic"/>
</dbReference>
<dbReference type="GO" id="GO:0005524">
    <property type="term" value="F:ATP binding"/>
    <property type="evidence" value="ECO:0007669"/>
    <property type="project" value="UniProtKB-KW"/>
</dbReference>
<comment type="caution">
    <text evidence="14">The sequence shown here is derived from an EMBL/GenBank/DDBJ whole genome shotgun (WGS) entry which is preliminary data.</text>
</comment>
<dbReference type="EMBL" id="BNJQ01000029">
    <property type="protein sequence ID" value="GHP10501.1"/>
    <property type="molecule type" value="Genomic_DNA"/>
</dbReference>
<evidence type="ECO:0000256" key="12">
    <source>
        <dbReference type="RuleBase" id="RU363036"/>
    </source>
</evidence>
<dbReference type="GO" id="GO:0005737">
    <property type="term" value="C:cytoplasm"/>
    <property type="evidence" value="ECO:0007669"/>
    <property type="project" value="UniProtKB-SubCell"/>
</dbReference>
<evidence type="ECO:0000256" key="2">
    <source>
        <dbReference type="ARBA" id="ARBA00005594"/>
    </source>
</evidence>
<comment type="similarity">
    <text evidence="2 12">Belongs to the class-I aminoacyl-tRNA synthetase family.</text>
</comment>
<dbReference type="PROSITE" id="PS00178">
    <property type="entry name" value="AA_TRNA_LIGASE_I"/>
    <property type="match status" value="1"/>
</dbReference>
<dbReference type="PANTHER" id="PTHR10055:SF1">
    <property type="entry name" value="TRYPTOPHAN--TRNA LIGASE, CYTOPLASMIC"/>
    <property type="match status" value="1"/>
</dbReference>
<evidence type="ECO:0000313" key="14">
    <source>
        <dbReference type="EMBL" id="GHP10501.1"/>
    </source>
</evidence>